<dbReference type="HAMAP" id="MF_00351">
    <property type="entry name" value="RNA_methyltransf_FlpA"/>
    <property type="match status" value="1"/>
</dbReference>
<dbReference type="NCBIfam" id="NF003276">
    <property type="entry name" value="PRK04266.1-2"/>
    <property type="match status" value="1"/>
</dbReference>
<evidence type="ECO:0000256" key="5">
    <source>
        <dbReference type="ARBA" id="ARBA00022694"/>
    </source>
</evidence>
<evidence type="ECO:0000313" key="9">
    <source>
        <dbReference type="EMBL" id="PVU68669.1"/>
    </source>
</evidence>
<comment type="function">
    <text evidence="7">Involved in pre-rRNA and tRNA processing. Utilizes the methyl donor S-adenosyl-L-methionine to catalyze the site-specific 2'-hydroxyl methylation of ribose moieties in rRNA and tRNA. Site specificity is provided by a guide RNA that base pairs with the substrate. Methylation occurs at a characteristic distance from the sequence involved in base pairing with the guide RNA.</text>
</comment>
<dbReference type="Gene3D" id="3.30.200.20">
    <property type="entry name" value="Phosphorylase Kinase, domain 1"/>
    <property type="match status" value="1"/>
</dbReference>
<feature type="binding site" evidence="7">
    <location>
        <begin position="101"/>
        <end position="102"/>
    </location>
    <ligand>
        <name>S-adenosyl-L-methionine</name>
        <dbReference type="ChEBI" id="CHEBI:59789"/>
    </ligand>
</feature>
<keyword evidence="6 7" id="KW-0694">RNA-binding</keyword>
<reference evidence="9" key="3">
    <citation type="submission" date="2017-05" db="EMBL/GenBank/DDBJ databases">
        <authorList>
            <person name="Song R."/>
            <person name="Chenine A.L."/>
            <person name="Ruprecht R.M."/>
        </authorList>
    </citation>
    <scope>NUCLEOTIDE SEQUENCE</scope>
    <source>
        <strain evidence="9">SCGC AB-777_F03</strain>
    </source>
</reference>
<dbReference type="EMBL" id="QEFP01000005">
    <property type="protein sequence ID" value="PVU68669.1"/>
    <property type="molecule type" value="Genomic_DNA"/>
</dbReference>
<reference evidence="8" key="4">
    <citation type="submission" date="2021-11" db="EMBL/GenBank/DDBJ databases">
        <authorList>
            <person name="Munson-Mcgee J."/>
            <person name="Field E."/>
            <person name="Bateson M."/>
            <person name="Rooney C."/>
            <person name="Stepanauskas R."/>
            <person name="Young M."/>
        </authorList>
    </citation>
    <scope>NUCLEOTIDE SEQUENCE</scope>
    <source>
        <strain evidence="8">SCGC AB-777_F03</strain>
    </source>
</reference>
<feature type="binding site" evidence="7">
    <location>
        <begin position="82"/>
        <end position="83"/>
    </location>
    <ligand>
        <name>S-adenosyl-L-methionine</name>
        <dbReference type="ChEBI" id="CHEBI:59789"/>
    </ligand>
</feature>
<dbReference type="GO" id="GO:0008649">
    <property type="term" value="F:rRNA methyltransferase activity"/>
    <property type="evidence" value="ECO:0007669"/>
    <property type="project" value="TreeGrafter"/>
</dbReference>
<dbReference type="EMBL" id="QEFP02000014">
    <property type="protein sequence ID" value="MCC5447212.1"/>
    <property type="molecule type" value="Genomic_DNA"/>
</dbReference>
<evidence type="ECO:0000256" key="2">
    <source>
        <dbReference type="ARBA" id="ARBA00022552"/>
    </source>
</evidence>
<dbReference type="PANTHER" id="PTHR10335">
    <property type="entry name" value="RRNA 2-O-METHYLTRANSFERASE FIBRILLARIN"/>
    <property type="match status" value="1"/>
</dbReference>
<evidence type="ECO:0000256" key="1">
    <source>
        <dbReference type="ARBA" id="ARBA00010632"/>
    </source>
</evidence>
<feature type="binding site" evidence="7">
    <location>
        <begin position="126"/>
        <end position="127"/>
    </location>
    <ligand>
        <name>S-adenosyl-L-methionine</name>
        <dbReference type="ChEBI" id="CHEBI:59789"/>
    </ligand>
</feature>
<feature type="binding site" evidence="7">
    <location>
        <begin position="146"/>
        <end position="149"/>
    </location>
    <ligand>
        <name>S-adenosyl-L-methionine</name>
        <dbReference type="ChEBI" id="CHEBI:59789"/>
    </ligand>
</feature>
<accession>A0A2T9WLG2</accession>
<organism evidence="9">
    <name type="scientific">Nanobsidianus stetteri</name>
    <dbReference type="NCBI Taxonomy" id="1294122"/>
    <lineage>
        <taxon>Archaea</taxon>
        <taxon>Nanobdellota</taxon>
        <taxon>Candidatus Nanoarchaeia</taxon>
        <taxon>Nanoarchaeales</taxon>
        <taxon>Nanopusillaceae</taxon>
        <taxon>Candidatus Nanobsidianus</taxon>
    </lineage>
</organism>
<dbReference type="InterPro" id="IPR029063">
    <property type="entry name" value="SAM-dependent_MTases_sf"/>
</dbReference>
<reference evidence="9" key="1">
    <citation type="journal article" date="2015" name="Appl. Environ. Microbiol.">
        <title>Nanoarchaeota, Their Sulfolobales Host, and Nanoarchaeota Virus Distribution across Yellowstone National Park Hot Springs.</title>
        <authorList>
            <person name="Munson-McGee J.H."/>
            <person name="Field E.K."/>
            <person name="Bateson M."/>
            <person name="Rooney C."/>
            <person name="Stepanauskas R."/>
            <person name="Young M.J."/>
        </authorList>
    </citation>
    <scope>NUCLEOTIDE SEQUENCE [LARGE SCALE GENOMIC DNA]</scope>
    <source>
        <strain evidence="9">SCGC AB-777_F03</strain>
    </source>
</reference>
<dbReference type="Proteomes" id="UP000245509">
    <property type="component" value="Unassembled WGS sequence"/>
</dbReference>
<sequence>MKLKPLKENKNIFIDEKGRLYTKNLVPGKVVYEERLVKYNNEEYREWNTSRSKLAAAIKKNIGEVPINKGDKILYLGIASGTTASHISDIIDKNGIIFGIDVSSRILRDLVPILYDRKNIIGILADADKPWEYLHIVTKVDLIYQDVAQPHQVRIFIRNIEYYLKNKGYGFLAVKARSIDVSKDPREIFREVRRELEDYGLKIIKEVRLEPYHIDHAMFLVQNK</sequence>
<keyword evidence="3 7" id="KW-0489">Methyltransferase</keyword>
<keyword evidence="5 7" id="KW-0819">tRNA processing</keyword>
<comment type="similarity">
    <text evidence="1 7">Belongs to the methyltransferase superfamily. Fibrillarin family.</text>
</comment>
<dbReference type="GO" id="GO:0003723">
    <property type="term" value="F:RNA binding"/>
    <property type="evidence" value="ECO:0007669"/>
    <property type="project" value="UniProtKB-UniRule"/>
</dbReference>
<protein>
    <recommendedName>
        <fullName evidence="7">Fibrillarin-like rRNA/tRNA 2'-O-methyltransferase</fullName>
        <ecNumber evidence="7">2.1.1.-</ecNumber>
    </recommendedName>
</protein>
<comment type="caution">
    <text evidence="9">The sequence shown here is derived from an EMBL/GenBank/DDBJ whole genome shotgun (WGS) entry which is preliminary data.</text>
</comment>
<dbReference type="PRINTS" id="PR00052">
    <property type="entry name" value="FIBRILLARIN"/>
</dbReference>
<evidence type="ECO:0000256" key="4">
    <source>
        <dbReference type="ARBA" id="ARBA00022679"/>
    </source>
</evidence>
<keyword evidence="4 7" id="KW-0808">Transferase</keyword>
<comment type="subunit">
    <text evidence="7">Interacts with nop5. Component of box C/D small ribonucleoprotein (sRNP) particles that contain rpl7ae, FlpA and nop5, plus a guide RNA.</text>
</comment>
<dbReference type="EC" id="2.1.1.-" evidence="7"/>
<keyword evidence="2 7" id="KW-0698">rRNA processing</keyword>
<proteinExistence type="inferred from homology"/>
<dbReference type="Pfam" id="PF01269">
    <property type="entry name" value="Fibrillarin"/>
    <property type="match status" value="1"/>
</dbReference>
<evidence type="ECO:0000256" key="3">
    <source>
        <dbReference type="ARBA" id="ARBA00022603"/>
    </source>
</evidence>
<dbReference type="PIRSF" id="PIRSF006540">
    <property type="entry name" value="Nop17p"/>
    <property type="match status" value="1"/>
</dbReference>
<dbReference type="RefSeq" id="WP_228615437.1">
    <property type="nucleotide sequence ID" value="NZ_QEFP02000014.1"/>
</dbReference>
<dbReference type="PANTHER" id="PTHR10335:SF17">
    <property type="entry name" value="FIBRILLARIN"/>
    <property type="match status" value="1"/>
</dbReference>
<dbReference type="SMART" id="SM01206">
    <property type="entry name" value="Fibrillarin"/>
    <property type="match status" value="1"/>
</dbReference>
<name>A0A2T9WLG2_NANST</name>
<dbReference type="GO" id="GO:0000494">
    <property type="term" value="P:box C/D sno(s)RNA 3'-end processing"/>
    <property type="evidence" value="ECO:0007669"/>
    <property type="project" value="TreeGrafter"/>
</dbReference>
<dbReference type="NCBIfam" id="NF003277">
    <property type="entry name" value="PRK04266.1-3"/>
    <property type="match status" value="1"/>
</dbReference>
<dbReference type="AlphaFoldDB" id="A0A2T9WLG2"/>
<evidence type="ECO:0000313" key="8">
    <source>
        <dbReference type="EMBL" id="MCC5447212.1"/>
    </source>
</evidence>
<dbReference type="GO" id="GO:1990259">
    <property type="term" value="F:histone H2AQ104 methyltransferase activity"/>
    <property type="evidence" value="ECO:0007669"/>
    <property type="project" value="TreeGrafter"/>
</dbReference>
<dbReference type="Gene3D" id="3.40.50.150">
    <property type="entry name" value="Vaccinia Virus protein VP39"/>
    <property type="match status" value="1"/>
</dbReference>
<evidence type="ECO:0000256" key="6">
    <source>
        <dbReference type="ARBA" id="ARBA00022884"/>
    </source>
</evidence>
<gene>
    <name evidence="7" type="primary">flpA</name>
    <name evidence="8" type="ORF">DDW03_002230</name>
    <name evidence="9" type="ORF">DDW03_01590</name>
</gene>
<dbReference type="GO" id="GO:0008033">
    <property type="term" value="P:tRNA processing"/>
    <property type="evidence" value="ECO:0007669"/>
    <property type="project" value="UniProtKB-UniRule"/>
</dbReference>
<dbReference type="SUPFAM" id="SSF53335">
    <property type="entry name" value="S-adenosyl-L-methionine-dependent methyltransferases"/>
    <property type="match status" value="1"/>
</dbReference>
<evidence type="ECO:0000256" key="7">
    <source>
        <dbReference type="HAMAP-Rule" id="MF_00351"/>
    </source>
</evidence>
<dbReference type="InterPro" id="IPR000692">
    <property type="entry name" value="Fibrillarin"/>
</dbReference>
<reference evidence="8" key="2">
    <citation type="submission" date="2017-05" db="EMBL/GenBank/DDBJ databases">
        <authorList>
            <person name="Munson-Mcgee J.H."/>
        </authorList>
    </citation>
    <scope>NUCLEOTIDE SEQUENCE</scope>
    <source>
        <strain evidence="8">SCGC AB-777_F03</strain>
    </source>
</reference>